<keyword evidence="1" id="KW-0472">Membrane</keyword>
<evidence type="ECO:0000313" key="2">
    <source>
        <dbReference type="EMBL" id="KKS13907.1"/>
    </source>
</evidence>
<dbReference type="Proteomes" id="UP000034753">
    <property type="component" value="Unassembled WGS sequence"/>
</dbReference>
<comment type="caution">
    <text evidence="2">The sequence shown here is derived from an EMBL/GenBank/DDBJ whole genome shotgun (WGS) entry which is preliminary data.</text>
</comment>
<name>A0A0G0WP81_9BACT</name>
<organism evidence="2 3">
    <name type="scientific">Candidatus Daviesbacteria bacterium GW2011_GWB1_41_5</name>
    <dbReference type="NCBI Taxonomy" id="1618429"/>
    <lineage>
        <taxon>Bacteria</taxon>
        <taxon>Candidatus Daviesiibacteriota</taxon>
    </lineage>
</organism>
<reference evidence="2 3" key="1">
    <citation type="journal article" date="2015" name="Nature">
        <title>rRNA introns, odd ribosomes, and small enigmatic genomes across a large radiation of phyla.</title>
        <authorList>
            <person name="Brown C.T."/>
            <person name="Hug L.A."/>
            <person name="Thomas B.C."/>
            <person name="Sharon I."/>
            <person name="Castelle C.J."/>
            <person name="Singh A."/>
            <person name="Wilkins M.J."/>
            <person name="Williams K.H."/>
            <person name="Banfield J.F."/>
        </authorList>
    </citation>
    <scope>NUCLEOTIDE SEQUENCE [LARGE SCALE GENOMIC DNA]</scope>
</reference>
<gene>
    <name evidence="2" type="ORF">UU67_C0013G0014</name>
</gene>
<proteinExistence type="predicted"/>
<evidence type="ECO:0000256" key="1">
    <source>
        <dbReference type="SAM" id="Phobius"/>
    </source>
</evidence>
<sequence>MVEVEFFGYVPRSFTRSGAVNNLHVVFTFQGVKHRRLLTLGIYLINIKLMNRKVDQPLQTIGDIPIPGEPGSSPGVNRRTITLIALAVGVFLLTVLAVYLFRSGLLTAPTGTKPPPISKPVPATAIPNRGLLTAINGTNITVAVYGKSRIFSLAKTRDFKKVISGTVEKGDARVGPSSLSALKAGQEILVIVDKSSAQVKAVYIIKE</sequence>
<keyword evidence="1" id="KW-1133">Transmembrane helix</keyword>
<protein>
    <recommendedName>
        <fullName evidence="4">DUF5666 domain-containing protein</fullName>
    </recommendedName>
</protein>
<keyword evidence="1" id="KW-0812">Transmembrane</keyword>
<feature type="transmembrane region" description="Helical" evidence="1">
    <location>
        <begin position="81"/>
        <end position="101"/>
    </location>
</feature>
<dbReference type="AlphaFoldDB" id="A0A0G0WP81"/>
<accession>A0A0G0WP81</accession>
<evidence type="ECO:0008006" key="4">
    <source>
        <dbReference type="Google" id="ProtNLM"/>
    </source>
</evidence>
<evidence type="ECO:0000313" key="3">
    <source>
        <dbReference type="Proteomes" id="UP000034753"/>
    </source>
</evidence>
<dbReference type="EMBL" id="LCBN01000013">
    <property type="protein sequence ID" value="KKS13907.1"/>
    <property type="molecule type" value="Genomic_DNA"/>
</dbReference>